<dbReference type="Proteomes" id="UP000002729">
    <property type="component" value="Unassembled WGS sequence"/>
</dbReference>
<name>F0XZE5_AURAN</name>
<keyword evidence="1" id="KW-0732">Signal</keyword>
<dbReference type="RefSeq" id="XP_009033973.1">
    <property type="nucleotide sequence ID" value="XM_009035725.1"/>
</dbReference>
<reference evidence="2 3" key="1">
    <citation type="journal article" date="2011" name="Proc. Natl. Acad. Sci. U.S.A.">
        <title>Niche of harmful alga Aureococcus anophagefferens revealed through ecogenomics.</title>
        <authorList>
            <person name="Gobler C.J."/>
            <person name="Berry D.L."/>
            <person name="Dyhrman S.T."/>
            <person name="Wilhelm S.W."/>
            <person name="Salamov A."/>
            <person name="Lobanov A.V."/>
            <person name="Zhang Y."/>
            <person name="Collier J.L."/>
            <person name="Wurch L.L."/>
            <person name="Kustka A.B."/>
            <person name="Dill B.D."/>
            <person name="Shah M."/>
            <person name="VerBerkmoes N.C."/>
            <person name="Kuo A."/>
            <person name="Terry A."/>
            <person name="Pangilinan J."/>
            <person name="Lindquist E.A."/>
            <person name="Lucas S."/>
            <person name="Paulsen I.T."/>
            <person name="Hattenrath-Lehmann T.K."/>
            <person name="Talmage S.C."/>
            <person name="Walker E.A."/>
            <person name="Koch F."/>
            <person name="Burson A.M."/>
            <person name="Marcoval M.A."/>
            <person name="Tang Y.Z."/>
            <person name="Lecleir G.R."/>
            <person name="Coyne K.J."/>
            <person name="Berg G.M."/>
            <person name="Bertrand E.M."/>
            <person name="Saito M.A."/>
            <person name="Gladyshev V.N."/>
            <person name="Grigoriev I.V."/>
        </authorList>
    </citation>
    <scope>NUCLEOTIDE SEQUENCE [LARGE SCALE GENOMIC DNA]</scope>
    <source>
        <strain evidence="3">CCMP 1984</strain>
    </source>
</reference>
<feature type="chain" id="PRO_5003260577" evidence="1">
    <location>
        <begin position="21"/>
        <end position="262"/>
    </location>
</feature>
<proteinExistence type="predicted"/>
<evidence type="ECO:0000313" key="2">
    <source>
        <dbReference type="EMBL" id="EGB11625.1"/>
    </source>
</evidence>
<dbReference type="GeneID" id="20223590"/>
<organism evidence="3">
    <name type="scientific">Aureococcus anophagefferens</name>
    <name type="common">Harmful bloom alga</name>
    <dbReference type="NCBI Taxonomy" id="44056"/>
    <lineage>
        <taxon>Eukaryota</taxon>
        <taxon>Sar</taxon>
        <taxon>Stramenopiles</taxon>
        <taxon>Ochrophyta</taxon>
        <taxon>Pelagophyceae</taxon>
        <taxon>Pelagomonadales</taxon>
        <taxon>Pelagomonadaceae</taxon>
        <taxon>Aureococcus</taxon>
    </lineage>
</organism>
<gene>
    <name evidence="2" type="ORF">AURANDRAFT_61724</name>
</gene>
<evidence type="ECO:0000256" key="1">
    <source>
        <dbReference type="SAM" id="SignalP"/>
    </source>
</evidence>
<dbReference type="InParanoid" id="F0XZE5"/>
<accession>F0XZE5</accession>
<feature type="signal peptide" evidence="1">
    <location>
        <begin position="1"/>
        <end position="20"/>
    </location>
</feature>
<dbReference type="SUPFAM" id="SSF89372">
    <property type="entry name" value="Fucose-specific lectin"/>
    <property type="match status" value="1"/>
</dbReference>
<sequence>MASPLAALLGALLYEASVLSAYKDTIMPSGTCNITAAATSNLTVPNPIQENAHIIATFWSAHYGTHVIVLGRDTKLYHKHQTAPNASADWSAWKCLTPDLSKIACSTAPACGGFDNSPVVNVDANGTATVFVRQMSDLDIFETHLEDPADPDSWSALRPPACICNYPPCANQTKCGVALCDEKGVDCSVEPTTSDAYWSYGPFFPTSELSLLREGDSLALYYRGFDGGYYKSLQSNPGDPAKFVYPPTRLGGFDGGENAIIE</sequence>
<protein>
    <submittedName>
        <fullName evidence="2">Uncharacterized protein</fullName>
    </submittedName>
</protein>
<dbReference type="OMA" id="LDIFETH"/>
<dbReference type="AlphaFoldDB" id="F0XZE5"/>
<dbReference type="EMBL" id="GL833122">
    <property type="protein sequence ID" value="EGB11625.1"/>
    <property type="molecule type" value="Genomic_DNA"/>
</dbReference>
<evidence type="ECO:0000313" key="3">
    <source>
        <dbReference type="Proteomes" id="UP000002729"/>
    </source>
</evidence>
<dbReference type="eggNOG" id="ENOG502SSSY">
    <property type="taxonomic scope" value="Eukaryota"/>
</dbReference>
<keyword evidence="3" id="KW-1185">Reference proteome</keyword>
<dbReference type="KEGG" id="aaf:AURANDRAFT_61724"/>